<keyword evidence="1" id="KW-0472">Membrane</keyword>
<evidence type="ECO:0000256" key="1">
    <source>
        <dbReference type="SAM" id="Phobius"/>
    </source>
</evidence>
<protein>
    <submittedName>
        <fullName evidence="2">Uncharacterized protein</fullName>
    </submittedName>
</protein>
<dbReference type="Proteomes" id="UP000641206">
    <property type="component" value="Unassembled WGS sequence"/>
</dbReference>
<keyword evidence="1" id="KW-0812">Transmembrane</keyword>
<comment type="caution">
    <text evidence="2">The sequence shown here is derived from an EMBL/GenBank/DDBJ whole genome shotgun (WGS) entry which is preliminary data.</text>
</comment>
<evidence type="ECO:0000313" key="2">
    <source>
        <dbReference type="EMBL" id="GGP16351.1"/>
    </source>
</evidence>
<feature type="transmembrane region" description="Helical" evidence="1">
    <location>
        <begin position="6"/>
        <end position="24"/>
    </location>
</feature>
<reference evidence="3" key="1">
    <citation type="journal article" date="2019" name="Int. J. Syst. Evol. Microbiol.">
        <title>The Global Catalogue of Microorganisms (GCM) 10K type strain sequencing project: providing services to taxonomists for standard genome sequencing and annotation.</title>
        <authorList>
            <consortium name="The Broad Institute Genomics Platform"/>
            <consortium name="The Broad Institute Genome Sequencing Center for Infectious Disease"/>
            <person name="Wu L."/>
            <person name="Ma J."/>
        </authorList>
    </citation>
    <scope>NUCLEOTIDE SEQUENCE [LARGE SCALE GENOMIC DNA]</scope>
    <source>
        <strain evidence="3">CGMCC 1.7693</strain>
    </source>
</reference>
<dbReference type="RefSeq" id="WP_188737924.1">
    <property type="nucleotide sequence ID" value="NZ_BMLW01000019.1"/>
</dbReference>
<keyword evidence="1" id="KW-1133">Transmembrane helix</keyword>
<accession>A0ABQ2P292</accession>
<sequence length="55" mass="6124">MFFSRWTLFQGIIIISLAVLAFMADLFKTEIAIPASSSMEASGSMLMTFLFINGR</sequence>
<gene>
    <name evidence="2" type="ORF">GCM10011346_47920</name>
</gene>
<feature type="transmembrane region" description="Helical" evidence="1">
    <location>
        <begin position="31"/>
        <end position="52"/>
    </location>
</feature>
<keyword evidence="3" id="KW-1185">Reference proteome</keyword>
<evidence type="ECO:0000313" key="3">
    <source>
        <dbReference type="Proteomes" id="UP000641206"/>
    </source>
</evidence>
<name>A0ABQ2P292_9BACI</name>
<dbReference type="EMBL" id="BMLW01000019">
    <property type="protein sequence ID" value="GGP16351.1"/>
    <property type="molecule type" value="Genomic_DNA"/>
</dbReference>
<proteinExistence type="predicted"/>
<organism evidence="2 3">
    <name type="scientific">Oceanobacillus neutriphilus</name>
    <dbReference type="NCBI Taxonomy" id="531815"/>
    <lineage>
        <taxon>Bacteria</taxon>
        <taxon>Bacillati</taxon>
        <taxon>Bacillota</taxon>
        <taxon>Bacilli</taxon>
        <taxon>Bacillales</taxon>
        <taxon>Bacillaceae</taxon>
        <taxon>Oceanobacillus</taxon>
    </lineage>
</organism>